<gene>
    <name evidence="2" type="ORF">CLMAG_33930</name>
</gene>
<keyword evidence="1" id="KW-0472">Membrane</keyword>
<reference evidence="2 3" key="1">
    <citation type="submission" date="2016-04" db="EMBL/GenBank/DDBJ databases">
        <title>Genome sequence of Clostridium magnum DSM 2767.</title>
        <authorList>
            <person name="Poehlein A."/>
            <person name="Uhlig R."/>
            <person name="Fischer R."/>
            <person name="Bahl H."/>
            <person name="Daniel R."/>
        </authorList>
    </citation>
    <scope>NUCLEOTIDE SEQUENCE [LARGE SCALE GENOMIC DNA]</scope>
    <source>
        <strain evidence="2 3">DSM 2767</strain>
    </source>
</reference>
<dbReference type="PATRIC" id="fig|1121326.3.peg.3430"/>
<evidence type="ECO:0000313" key="2">
    <source>
        <dbReference type="EMBL" id="KZL91634.1"/>
    </source>
</evidence>
<dbReference type="RefSeq" id="WP_066624659.1">
    <property type="nucleotide sequence ID" value="NZ_FQXL01000005.1"/>
</dbReference>
<keyword evidence="1" id="KW-0812">Transmembrane</keyword>
<evidence type="ECO:0000313" key="3">
    <source>
        <dbReference type="Proteomes" id="UP000076603"/>
    </source>
</evidence>
<feature type="transmembrane region" description="Helical" evidence="1">
    <location>
        <begin position="55"/>
        <end position="74"/>
    </location>
</feature>
<feature type="transmembrane region" description="Helical" evidence="1">
    <location>
        <begin position="156"/>
        <end position="178"/>
    </location>
</feature>
<dbReference type="STRING" id="1121326.CLMAG_33930"/>
<dbReference type="Proteomes" id="UP000076603">
    <property type="component" value="Unassembled WGS sequence"/>
</dbReference>
<protein>
    <recommendedName>
        <fullName evidence="4">DUF969 domain-containing protein</fullName>
    </recommendedName>
</protein>
<accession>A0A162SMW3</accession>
<sequence length="236" mass="25702">MFTLIGVVIVVVGFAMRFNPLLVVTIAGIATGFAGDLSIFKILTIFGESFVKNRYLSLFILTLPVIGLLERSGLKEQSQILIGKIKAATCGRILLLYLFIREITAALGLTSFGGHAQMVRPLVSPMAEAAAENKYGNLPEKTRNKIKAFAASADNVGVFFGEDIFIAFGAILLIKGFYDQNGIHLDPIHIALWGIPTAISAFLIHGIRLILLDRKIKKEVEDSNTEDENINIGGVR</sequence>
<evidence type="ECO:0000256" key="1">
    <source>
        <dbReference type="SAM" id="Phobius"/>
    </source>
</evidence>
<comment type="caution">
    <text evidence="2">The sequence shown here is derived from an EMBL/GenBank/DDBJ whole genome shotgun (WGS) entry which is preliminary data.</text>
</comment>
<organism evidence="2 3">
    <name type="scientific">Clostridium magnum DSM 2767</name>
    <dbReference type="NCBI Taxonomy" id="1121326"/>
    <lineage>
        <taxon>Bacteria</taxon>
        <taxon>Bacillati</taxon>
        <taxon>Bacillota</taxon>
        <taxon>Clostridia</taxon>
        <taxon>Eubacteriales</taxon>
        <taxon>Clostridiaceae</taxon>
        <taxon>Clostridium</taxon>
    </lineage>
</organism>
<evidence type="ECO:0008006" key="4">
    <source>
        <dbReference type="Google" id="ProtNLM"/>
    </source>
</evidence>
<dbReference type="InterPro" id="IPR010374">
    <property type="entry name" value="DUF969"/>
</dbReference>
<feature type="transmembrane region" description="Helical" evidence="1">
    <location>
        <begin position="190"/>
        <end position="211"/>
    </location>
</feature>
<dbReference type="EMBL" id="LWAE01000003">
    <property type="protein sequence ID" value="KZL91634.1"/>
    <property type="molecule type" value="Genomic_DNA"/>
</dbReference>
<name>A0A162SMW3_9CLOT</name>
<proteinExistence type="predicted"/>
<dbReference type="Pfam" id="PF06149">
    <property type="entry name" value="DUF969"/>
    <property type="match status" value="1"/>
</dbReference>
<dbReference type="OrthoDB" id="80065at2"/>
<keyword evidence="1" id="KW-1133">Transmembrane helix</keyword>
<keyword evidence="3" id="KW-1185">Reference proteome</keyword>
<dbReference type="AlphaFoldDB" id="A0A162SMW3"/>